<feature type="transmembrane region" description="Helical" evidence="5">
    <location>
        <begin position="126"/>
        <end position="145"/>
    </location>
</feature>
<feature type="transmembrane region" description="Helical" evidence="5">
    <location>
        <begin position="269"/>
        <end position="285"/>
    </location>
</feature>
<comment type="caution">
    <text evidence="7">The sequence shown here is derived from an EMBL/GenBank/DDBJ whole genome shotgun (WGS) entry which is preliminary data.</text>
</comment>
<accession>A0A939EQU4</accession>
<dbReference type="PANTHER" id="PTHR32322:SF9">
    <property type="entry name" value="AMINO-ACID METABOLITE EFFLUX PUMP-RELATED"/>
    <property type="match status" value="1"/>
</dbReference>
<keyword evidence="2 5" id="KW-0812">Transmembrane</keyword>
<organism evidence="7 8">
    <name type="scientific">Roseibium limicola</name>
    <dbReference type="NCBI Taxonomy" id="2816037"/>
    <lineage>
        <taxon>Bacteria</taxon>
        <taxon>Pseudomonadati</taxon>
        <taxon>Pseudomonadota</taxon>
        <taxon>Alphaproteobacteria</taxon>
        <taxon>Hyphomicrobiales</taxon>
        <taxon>Stappiaceae</taxon>
        <taxon>Roseibium</taxon>
    </lineage>
</organism>
<reference evidence="7" key="1">
    <citation type="submission" date="2021-03" db="EMBL/GenBank/DDBJ databases">
        <title>Roseibium sp. CAU 1637 isolated from Incheon.</title>
        <authorList>
            <person name="Kim W."/>
        </authorList>
    </citation>
    <scope>NUCLEOTIDE SEQUENCE</scope>
    <source>
        <strain evidence="7">CAU 1637</strain>
    </source>
</reference>
<evidence type="ECO:0000259" key="6">
    <source>
        <dbReference type="Pfam" id="PF00892"/>
    </source>
</evidence>
<evidence type="ECO:0000256" key="1">
    <source>
        <dbReference type="ARBA" id="ARBA00004141"/>
    </source>
</evidence>
<dbReference type="Proteomes" id="UP000664779">
    <property type="component" value="Unassembled WGS sequence"/>
</dbReference>
<proteinExistence type="predicted"/>
<feature type="transmembrane region" description="Helical" evidence="5">
    <location>
        <begin position="211"/>
        <end position="232"/>
    </location>
</feature>
<gene>
    <name evidence="7" type="ORF">J0X15_16870</name>
</gene>
<dbReference type="SUPFAM" id="SSF103481">
    <property type="entry name" value="Multidrug resistance efflux transporter EmrE"/>
    <property type="match status" value="2"/>
</dbReference>
<dbReference type="InterPro" id="IPR000620">
    <property type="entry name" value="EamA_dom"/>
</dbReference>
<evidence type="ECO:0000313" key="8">
    <source>
        <dbReference type="Proteomes" id="UP000664779"/>
    </source>
</evidence>
<dbReference type="AlphaFoldDB" id="A0A939EQU4"/>
<keyword evidence="8" id="KW-1185">Reference proteome</keyword>
<evidence type="ECO:0000256" key="5">
    <source>
        <dbReference type="SAM" id="Phobius"/>
    </source>
</evidence>
<dbReference type="GO" id="GO:0016020">
    <property type="term" value="C:membrane"/>
    <property type="evidence" value="ECO:0007669"/>
    <property type="project" value="UniProtKB-SubCell"/>
</dbReference>
<dbReference type="Pfam" id="PF00892">
    <property type="entry name" value="EamA"/>
    <property type="match status" value="2"/>
</dbReference>
<dbReference type="EMBL" id="JAFLNF010000008">
    <property type="protein sequence ID" value="MBO0346902.1"/>
    <property type="molecule type" value="Genomic_DNA"/>
</dbReference>
<comment type="subcellular location">
    <subcellularLocation>
        <location evidence="1">Membrane</location>
        <topology evidence="1">Multi-pass membrane protein</topology>
    </subcellularLocation>
</comment>
<protein>
    <submittedName>
        <fullName evidence="7">DMT family transporter</fullName>
    </submittedName>
</protein>
<dbReference type="InterPro" id="IPR050638">
    <property type="entry name" value="AA-Vitamin_Transporters"/>
</dbReference>
<sequence length="299" mass="31604">MTLINWALLFLLATIWGCSFIFAKVAVAVIPPLLLVFFRVAIAGIVLHLVLRLKGQRFPWTRQAFGPFLMMGLLNNAIPFSLLFVGQTALSASLASILNASTPIFTFVIAAVWLKQETTHLHRVAGVLLGFAGVAALLSSSLAGLAHDPVWAQLACLGAALSYGFAASYARRLRHHTPLVAAAGQLTGSSLLMLPVALVFIGAWSPLETPWTVWASLIGLSVVATAGAYLIYFRLLASAGATNASVVTMIVPAVAMIFGITLLGEALTLTQVAGLGLLLFGLLILDGRILRSFKASEPA</sequence>
<feature type="domain" description="EamA" evidence="6">
    <location>
        <begin position="151"/>
        <end position="285"/>
    </location>
</feature>
<feature type="transmembrane region" description="Helical" evidence="5">
    <location>
        <begin position="92"/>
        <end position="114"/>
    </location>
</feature>
<evidence type="ECO:0000256" key="3">
    <source>
        <dbReference type="ARBA" id="ARBA00022989"/>
    </source>
</evidence>
<feature type="transmembrane region" description="Helical" evidence="5">
    <location>
        <begin position="244"/>
        <end position="263"/>
    </location>
</feature>
<name>A0A939EQU4_9HYPH</name>
<feature type="transmembrane region" description="Helical" evidence="5">
    <location>
        <begin position="33"/>
        <end position="53"/>
    </location>
</feature>
<feature type="transmembrane region" description="Helical" evidence="5">
    <location>
        <begin position="151"/>
        <end position="170"/>
    </location>
</feature>
<keyword evidence="3 5" id="KW-1133">Transmembrane helix</keyword>
<feature type="domain" description="EamA" evidence="6">
    <location>
        <begin position="8"/>
        <end position="137"/>
    </location>
</feature>
<dbReference type="InterPro" id="IPR037185">
    <property type="entry name" value="EmrE-like"/>
</dbReference>
<evidence type="ECO:0000256" key="2">
    <source>
        <dbReference type="ARBA" id="ARBA00022692"/>
    </source>
</evidence>
<evidence type="ECO:0000313" key="7">
    <source>
        <dbReference type="EMBL" id="MBO0346902.1"/>
    </source>
</evidence>
<dbReference type="RefSeq" id="WP_206943241.1">
    <property type="nucleotide sequence ID" value="NZ_JAFLNF010000008.1"/>
</dbReference>
<dbReference type="PANTHER" id="PTHR32322">
    <property type="entry name" value="INNER MEMBRANE TRANSPORTER"/>
    <property type="match status" value="1"/>
</dbReference>
<feature type="transmembrane region" description="Helical" evidence="5">
    <location>
        <begin position="65"/>
        <end position="86"/>
    </location>
</feature>
<feature type="transmembrane region" description="Helical" evidence="5">
    <location>
        <begin position="182"/>
        <end position="205"/>
    </location>
</feature>
<keyword evidence="4 5" id="KW-0472">Membrane</keyword>
<evidence type="ECO:0000256" key="4">
    <source>
        <dbReference type="ARBA" id="ARBA00023136"/>
    </source>
</evidence>